<name>A0A3N1DBJ3_9ACTN</name>
<gene>
    <name evidence="1" type="ORF">EDD29_8638</name>
</gene>
<dbReference type="AlphaFoldDB" id="A0A3N1DBJ3"/>
<comment type="caution">
    <text evidence="1">The sequence shown here is derived from an EMBL/GenBank/DDBJ whole genome shotgun (WGS) entry which is preliminary data.</text>
</comment>
<sequence length="72" mass="7949">MPKPARRSNPGRSLDPVTITTDLVNGRHLARRVRCTDTASSDLYGWVATWADDHTCDAEMVALLALLDRRAA</sequence>
<dbReference type="OrthoDB" id="3483408at2"/>
<dbReference type="EMBL" id="RJKE01000001">
    <property type="protein sequence ID" value="ROO90897.1"/>
    <property type="molecule type" value="Genomic_DNA"/>
</dbReference>
<protein>
    <submittedName>
        <fullName evidence="1">Uncharacterized protein</fullName>
    </submittedName>
</protein>
<keyword evidence="2" id="KW-1185">Reference proteome</keyword>
<dbReference type="RefSeq" id="WP_123669790.1">
    <property type="nucleotide sequence ID" value="NZ_RJKE01000001.1"/>
</dbReference>
<proteinExistence type="predicted"/>
<organism evidence="1 2">
    <name type="scientific">Actinocorallia herbida</name>
    <dbReference type="NCBI Taxonomy" id="58109"/>
    <lineage>
        <taxon>Bacteria</taxon>
        <taxon>Bacillati</taxon>
        <taxon>Actinomycetota</taxon>
        <taxon>Actinomycetes</taxon>
        <taxon>Streptosporangiales</taxon>
        <taxon>Thermomonosporaceae</taxon>
        <taxon>Actinocorallia</taxon>
    </lineage>
</organism>
<dbReference type="Proteomes" id="UP000272400">
    <property type="component" value="Unassembled WGS sequence"/>
</dbReference>
<evidence type="ECO:0000313" key="1">
    <source>
        <dbReference type="EMBL" id="ROO90897.1"/>
    </source>
</evidence>
<evidence type="ECO:0000313" key="2">
    <source>
        <dbReference type="Proteomes" id="UP000272400"/>
    </source>
</evidence>
<reference evidence="1 2" key="1">
    <citation type="submission" date="2018-11" db="EMBL/GenBank/DDBJ databases">
        <title>Sequencing the genomes of 1000 actinobacteria strains.</title>
        <authorList>
            <person name="Klenk H.-P."/>
        </authorList>
    </citation>
    <scope>NUCLEOTIDE SEQUENCE [LARGE SCALE GENOMIC DNA]</scope>
    <source>
        <strain evidence="1 2">DSM 44254</strain>
    </source>
</reference>
<accession>A0A3N1DBJ3</accession>